<evidence type="ECO:0000313" key="4">
    <source>
        <dbReference type="Proteomes" id="UP000670776"/>
    </source>
</evidence>
<accession>A0ABS4BSP2</accession>
<feature type="domain" description="Transglutaminase-like" evidence="1">
    <location>
        <begin position="304"/>
        <end position="378"/>
    </location>
</feature>
<evidence type="ECO:0000313" key="3">
    <source>
        <dbReference type="EMBL" id="MBP0903605.1"/>
    </source>
</evidence>
<dbReference type="Gene3D" id="3.10.620.30">
    <property type="match status" value="1"/>
</dbReference>
<feature type="domain" description="DUF3857" evidence="2">
    <location>
        <begin position="68"/>
        <end position="196"/>
    </location>
</feature>
<evidence type="ECO:0000259" key="1">
    <source>
        <dbReference type="Pfam" id="PF01841"/>
    </source>
</evidence>
<dbReference type="EMBL" id="JAGJCB010000005">
    <property type="protein sequence ID" value="MBP0903605.1"/>
    <property type="molecule type" value="Genomic_DNA"/>
</dbReference>
<name>A0ABS4BSP2_9FLAO</name>
<sequence length="653" mass="75464">MKINLTVLLFAFLGFISFSQERYNSESYNVTLDDLKSSTFVKDSTANALVIYEKGNSYVDKDEFNLRTEVQYKIKILKREGFNNANVIIHLYSSERSDEKATKIKATTYNLENGNVIKTNLNDKDIFTEKYDENHTLVKFALPNIKEGSVITYSYTLISRFMFNYKSWSFQSEIPKLHSEYTTSIPGNWDYNIKLIGGRQLFKNESKVEKNCLIVSRGGSADCSNSIYIMKDIPAFIEEDYMTTKSNYLARIEYELKTFQDFHGLKNDYTKSWKTVDDELRKDANIGRQLAKSVDTEMLLTPEILNETDALKKAQRVYNYVQDNYTWNEEYKIFKEVSVKDLIKNKSGNVSSINILLHSLLDGAGIDVKPVLLSTRNNGFATKIFPVISEFNYLIVQASIDGKKYLLDATDKYLSFGDIPFKCLNGYGRLLDFKNGSDWIDIELETPSAIQYKVQVNLDDKEKLSGNVYVKNTGYHALNSRKAYYPNKETYLNKKQDKNINIEISNHQVLSEGKSNSDFIETYDIEYENSLTGDNIYLNPFIIKFFNENPFKLQERTYPIDFGYKDMYFYSFNLNFGEAYTVLETPKDLALNLPNGKGQLLISSSLLGNSLNTILRIKFNEAIYAPEYYPYLKEFMNKIVDIQTNSLILLKRK</sequence>
<comment type="caution">
    <text evidence="3">The sequence shown here is derived from an EMBL/GenBank/DDBJ whole genome shotgun (WGS) entry which is preliminary data.</text>
</comment>
<organism evidence="3 4">
    <name type="scientific">Mariniflexile gromovii</name>
    <dbReference type="NCBI Taxonomy" id="362523"/>
    <lineage>
        <taxon>Bacteria</taxon>
        <taxon>Pseudomonadati</taxon>
        <taxon>Bacteroidota</taxon>
        <taxon>Flavobacteriia</taxon>
        <taxon>Flavobacteriales</taxon>
        <taxon>Flavobacteriaceae</taxon>
        <taxon>Mariniflexile</taxon>
    </lineage>
</organism>
<reference evidence="3 4" key="1">
    <citation type="submission" date="2021-04" db="EMBL/GenBank/DDBJ databases">
        <title>Mariniflexile gromovii gen. nov., sp. nov., a gliding bacterium isolated from the sea urchin Strongylocentrotus intermedius.</title>
        <authorList>
            <person name="Ko S."/>
            <person name="Le V."/>
            <person name="Ahn C.-Y."/>
            <person name="Oh H.-M."/>
        </authorList>
    </citation>
    <scope>NUCLEOTIDE SEQUENCE [LARGE SCALE GENOMIC DNA]</scope>
    <source>
        <strain evidence="3 4">KCTC 12570</strain>
    </source>
</reference>
<dbReference type="Gene3D" id="2.60.120.1130">
    <property type="match status" value="1"/>
</dbReference>
<dbReference type="Pfam" id="PF01841">
    <property type="entry name" value="Transglut_core"/>
    <property type="match status" value="1"/>
</dbReference>
<gene>
    <name evidence="3" type="ORF">J8H85_07175</name>
</gene>
<dbReference type="Pfam" id="PF12969">
    <property type="entry name" value="DUF3857"/>
    <property type="match status" value="1"/>
</dbReference>
<dbReference type="InterPro" id="IPR024618">
    <property type="entry name" value="DUF3857"/>
</dbReference>
<proteinExistence type="predicted"/>
<protein>
    <submittedName>
        <fullName evidence="3">DUF3857 domain-containing protein</fullName>
    </submittedName>
</protein>
<keyword evidence="4" id="KW-1185">Reference proteome</keyword>
<dbReference type="InterPro" id="IPR002931">
    <property type="entry name" value="Transglutaminase-like"/>
</dbReference>
<dbReference type="RefSeq" id="WP_209653995.1">
    <property type="nucleotide sequence ID" value="NZ_JAGJCB010000005.1"/>
</dbReference>
<dbReference type="Proteomes" id="UP000670776">
    <property type="component" value="Unassembled WGS sequence"/>
</dbReference>
<dbReference type="Gene3D" id="2.60.40.3140">
    <property type="match status" value="1"/>
</dbReference>
<evidence type="ECO:0000259" key="2">
    <source>
        <dbReference type="Pfam" id="PF12969"/>
    </source>
</evidence>